<dbReference type="EMBL" id="JACHVU010000015">
    <property type="protein sequence ID" value="MBB2993293.1"/>
    <property type="molecule type" value="Genomic_DNA"/>
</dbReference>
<keyword evidence="1" id="KW-0472">Membrane</keyword>
<evidence type="ECO:0000313" key="2">
    <source>
        <dbReference type="EMBL" id="MBB2993293.1"/>
    </source>
</evidence>
<name>A0A839QCG3_MYCIR</name>
<gene>
    <name evidence="2" type="ORF">FHR72_004801</name>
</gene>
<feature type="transmembrane region" description="Helical" evidence="1">
    <location>
        <begin position="92"/>
        <end position="113"/>
    </location>
</feature>
<dbReference type="AlphaFoldDB" id="A0A839QCG3"/>
<keyword evidence="1" id="KW-0812">Transmembrane</keyword>
<reference evidence="2 3" key="1">
    <citation type="submission" date="2020-08" db="EMBL/GenBank/DDBJ databases">
        <title>The Agave Microbiome: Exploring the role of microbial communities in plant adaptations to desert environments.</title>
        <authorList>
            <person name="Partida-Martinez L.P."/>
        </authorList>
    </citation>
    <scope>NUCLEOTIDE SEQUENCE [LARGE SCALE GENOMIC DNA]</scope>
    <source>
        <strain evidence="2 3">AT2.18</strain>
    </source>
</reference>
<proteinExistence type="predicted"/>
<keyword evidence="3" id="KW-1185">Reference proteome</keyword>
<feature type="transmembrane region" description="Helical" evidence="1">
    <location>
        <begin position="35"/>
        <end position="55"/>
    </location>
</feature>
<organism evidence="2 3">
    <name type="scientific">Mycolicibacterium iranicum</name>
    <name type="common">Mycobacterium iranicum</name>
    <dbReference type="NCBI Taxonomy" id="912594"/>
    <lineage>
        <taxon>Bacteria</taxon>
        <taxon>Bacillati</taxon>
        <taxon>Actinomycetota</taxon>
        <taxon>Actinomycetes</taxon>
        <taxon>Mycobacteriales</taxon>
        <taxon>Mycobacteriaceae</taxon>
        <taxon>Mycolicibacterium</taxon>
    </lineage>
</organism>
<dbReference type="RefSeq" id="WP_311736238.1">
    <property type="nucleotide sequence ID" value="NZ_JACHVU010000015.1"/>
</dbReference>
<protein>
    <submittedName>
        <fullName evidence="2">Uncharacterized protein</fullName>
    </submittedName>
</protein>
<sequence length="172" mass="16881">MKAPARLRGSAVGLLTAALTPAAHGLGGGGGPAGPVLLQLLVTAAVAGFAAATLSRAHDVRVLAAVLTVGQLAGHALLAAQPHDHGHGDALAVSAMVVAHVAAIAVGAALISVGDRLGHALSRAVRAVTRLTCRPATKPPAAALPASHHPRHATLMVASSMPHRGPPALAAR</sequence>
<feature type="transmembrane region" description="Helical" evidence="1">
    <location>
        <begin position="62"/>
        <end position="80"/>
    </location>
</feature>
<keyword evidence="1" id="KW-1133">Transmembrane helix</keyword>
<accession>A0A839QCG3</accession>
<evidence type="ECO:0000313" key="3">
    <source>
        <dbReference type="Proteomes" id="UP000550501"/>
    </source>
</evidence>
<comment type="caution">
    <text evidence="2">The sequence shown here is derived from an EMBL/GenBank/DDBJ whole genome shotgun (WGS) entry which is preliminary data.</text>
</comment>
<evidence type="ECO:0000256" key="1">
    <source>
        <dbReference type="SAM" id="Phobius"/>
    </source>
</evidence>
<dbReference type="Proteomes" id="UP000550501">
    <property type="component" value="Unassembled WGS sequence"/>
</dbReference>